<feature type="transmembrane region" description="Helical" evidence="7">
    <location>
        <begin position="255"/>
        <end position="276"/>
    </location>
</feature>
<feature type="transmembrane region" description="Helical" evidence="7">
    <location>
        <begin position="176"/>
        <end position="198"/>
    </location>
</feature>
<dbReference type="AlphaFoldDB" id="A0A9N9JBV5"/>
<comment type="similarity">
    <text evidence="3">Belongs to the complex I subunit 4 family.</text>
</comment>
<feature type="transmembrane region" description="Helical" evidence="7">
    <location>
        <begin position="120"/>
        <end position="138"/>
    </location>
</feature>
<evidence type="ECO:0000259" key="8">
    <source>
        <dbReference type="Pfam" id="PF00361"/>
    </source>
</evidence>
<evidence type="ECO:0000256" key="2">
    <source>
        <dbReference type="ARBA" id="ARBA00004141"/>
    </source>
</evidence>
<dbReference type="GO" id="GO:0015990">
    <property type="term" value="P:electron transport coupled proton transport"/>
    <property type="evidence" value="ECO:0007669"/>
    <property type="project" value="TreeGrafter"/>
</dbReference>
<evidence type="ECO:0000256" key="6">
    <source>
        <dbReference type="ARBA" id="ARBA00023136"/>
    </source>
</evidence>
<dbReference type="Proteomes" id="UP000789342">
    <property type="component" value="Unassembled WGS sequence"/>
</dbReference>
<proteinExistence type="inferred from homology"/>
<evidence type="ECO:0000256" key="5">
    <source>
        <dbReference type="ARBA" id="ARBA00022989"/>
    </source>
</evidence>
<evidence type="ECO:0000256" key="3">
    <source>
        <dbReference type="ARBA" id="ARBA00009025"/>
    </source>
</evidence>
<evidence type="ECO:0000313" key="9">
    <source>
        <dbReference type="EMBL" id="CAG8771415.1"/>
    </source>
</evidence>
<dbReference type="OrthoDB" id="2394882at2759"/>
<name>A0A9N9JBV5_9GLOM</name>
<keyword evidence="6 7" id="KW-0472">Membrane</keyword>
<dbReference type="GO" id="GO:0048039">
    <property type="term" value="F:ubiquinone binding"/>
    <property type="evidence" value="ECO:0007669"/>
    <property type="project" value="TreeGrafter"/>
</dbReference>
<reference evidence="9" key="1">
    <citation type="submission" date="2021-06" db="EMBL/GenBank/DDBJ databases">
        <authorList>
            <person name="Kallberg Y."/>
            <person name="Tangrot J."/>
            <person name="Rosling A."/>
        </authorList>
    </citation>
    <scope>NUCLEOTIDE SEQUENCE</scope>
    <source>
        <strain evidence="9">CL551</strain>
    </source>
</reference>
<comment type="subcellular location">
    <subcellularLocation>
        <location evidence="2">Membrane</location>
        <topology evidence="2">Multi-pass membrane protein</topology>
    </subcellularLocation>
</comment>
<keyword evidence="4 7" id="KW-0812">Transmembrane</keyword>
<evidence type="ECO:0000313" key="10">
    <source>
        <dbReference type="Proteomes" id="UP000789342"/>
    </source>
</evidence>
<dbReference type="NCBIfam" id="TIGR01972">
    <property type="entry name" value="NDH_I_M"/>
    <property type="match status" value="1"/>
</dbReference>
<feature type="transmembrane region" description="Helical" evidence="7">
    <location>
        <begin position="150"/>
        <end position="170"/>
    </location>
</feature>
<dbReference type="PANTHER" id="PTHR43507:SF1">
    <property type="entry name" value="NADH-UBIQUINONE OXIDOREDUCTASE CHAIN 4"/>
    <property type="match status" value="1"/>
</dbReference>
<feature type="domain" description="NADH:quinone oxidoreductase/Mrp antiporter transmembrane" evidence="8">
    <location>
        <begin position="6"/>
        <end position="263"/>
    </location>
</feature>
<sequence>RLETGQQKVRAAFMLFLYTLFGSLFMLVSFITIYLASGSTDILVLSHMYIEPSAQRLLWLGIFLALAIKTPLLPLHIWLPLAHTEAPLAGSILLAALVLKMPIYAFLRILLPILPDGSHYFTPLVYTLCVISIVYSCFSTLRQINLKSIVAYSSIGHLAICVLGVFSNSVQGIEGGIYLGLGHGLVSPALFICVGILYDRYHSLIIHYYRGVAAMKPVFAFLFFIFILANMAAPLTANFIGEFLCFLGSFHRNPAATLLATSSVVLVASYSIWLYNRVCFGSFSPYLKPLSDLNRREFYVLLPLLVLTILLGIISNIVLDCLHVP</sequence>
<feature type="transmembrane region" description="Helical" evidence="7">
    <location>
        <begin position="91"/>
        <end position="114"/>
    </location>
</feature>
<accession>A0A9N9JBV5</accession>
<dbReference type="InterPro" id="IPR010227">
    <property type="entry name" value="NADH_Q_OxRdtase_chainM/4"/>
</dbReference>
<evidence type="ECO:0000256" key="7">
    <source>
        <dbReference type="SAM" id="Phobius"/>
    </source>
</evidence>
<dbReference type="GO" id="GO:0042773">
    <property type="term" value="P:ATP synthesis coupled electron transport"/>
    <property type="evidence" value="ECO:0007669"/>
    <property type="project" value="InterPro"/>
</dbReference>
<keyword evidence="5 7" id="KW-1133">Transmembrane helix</keyword>
<dbReference type="PRINTS" id="PR01437">
    <property type="entry name" value="NUOXDRDTASE4"/>
</dbReference>
<gene>
    <name evidence="9" type="ORF">AMORRO_LOCUS16610</name>
</gene>
<dbReference type="GO" id="GO:0008137">
    <property type="term" value="F:NADH dehydrogenase (ubiquinone) activity"/>
    <property type="evidence" value="ECO:0007669"/>
    <property type="project" value="InterPro"/>
</dbReference>
<comment type="function">
    <text evidence="1">Core subunit of the mitochondrial membrane respiratory chain NADH dehydrogenase (Complex I) that is believed to belong to the minimal assembly required for catalysis. Complex I functions in the transfer of electrons from NADH to the respiratory chain. The immediate electron acceptor for the enzyme is believed to be ubiquinone.</text>
</comment>
<feature type="non-terminal residue" evidence="9">
    <location>
        <position position="325"/>
    </location>
</feature>
<evidence type="ECO:0000256" key="1">
    <source>
        <dbReference type="ARBA" id="ARBA00003257"/>
    </source>
</evidence>
<evidence type="ECO:0000256" key="4">
    <source>
        <dbReference type="ARBA" id="ARBA00022692"/>
    </source>
</evidence>
<dbReference type="InterPro" id="IPR001750">
    <property type="entry name" value="ND/Mrp_TM"/>
</dbReference>
<feature type="transmembrane region" description="Helical" evidence="7">
    <location>
        <begin position="12"/>
        <end position="37"/>
    </location>
</feature>
<feature type="transmembrane region" description="Helical" evidence="7">
    <location>
        <begin position="297"/>
        <end position="319"/>
    </location>
</feature>
<dbReference type="InterPro" id="IPR003918">
    <property type="entry name" value="NADH_UbQ_OxRdtase"/>
</dbReference>
<keyword evidence="10" id="KW-1185">Reference proteome</keyword>
<comment type="caution">
    <text evidence="9">The sequence shown here is derived from an EMBL/GenBank/DDBJ whole genome shotgun (WGS) entry which is preliminary data.</text>
</comment>
<feature type="transmembrane region" description="Helical" evidence="7">
    <location>
        <begin position="218"/>
        <end position="235"/>
    </location>
</feature>
<dbReference type="GO" id="GO:0016020">
    <property type="term" value="C:membrane"/>
    <property type="evidence" value="ECO:0007669"/>
    <property type="project" value="UniProtKB-SubCell"/>
</dbReference>
<feature type="transmembrane region" description="Helical" evidence="7">
    <location>
        <begin position="57"/>
        <end position="79"/>
    </location>
</feature>
<dbReference type="EMBL" id="CAJVPV010046787">
    <property type="protein sequence ID" value="CAG8771415.1"/>
    <property type="molecule type" value="Genomic_DNA"/>
</dbReference>
<dbReference type="PANTHER" id="PTHR43507">
    <property type="entry name" value="NADH-UBIQUINONE OXIDOREDUCTASE CHAIN 4"/>
    <property type="match status" value="1"/>
</dbReference>
<dbReference type="GO" id="GO:0003954">
    <property type="term" value="F:NADH dehydrogenase activity"/>
    <property type="evidence" value="ECO:0007669"/>
    <property type="project" value="TreeGrafter"/>
</dbReference>
<dbReference type="Pfam" id="PF00361">
    <property type="entry name" value="Proton_antipo_M"/>
    <property type="match status" value="1"/>
</dbReference>
<protein>
    <submittedName>
        <fullName evidence="9">17356_t:CDS:1</fullName>
    </submittedName>
</protein>
<organism evidence="9 10">
    <name type="scientific">Acaulospora morrowiae</name>
    <dbReference type="NCBI Taxonomy" id="94023"/>
    <lineage>
        <taxon>Eukaryota</taxon>
        <taxon>Fungi</taxon>
        <taxon>Fungi incertae sedis</taxon>
        <taxon>Mucoromycota</taxon>
        <taxon>Glomeromycotina</taxon>
        <taxon>Glomeromycetes</taxon>
        <taxon>Diversisporales</taxon>
        <taxon>Acaulosporaceae</taxon>
        <taxon>Acaulospora</taxon>
    </lineage>
</organism>
<feature type="non-terminal residue" evidence="9">
    <location>
        <position position="1"/>
    </location>
</feature>